<dbReference type="InterPro" id="IPR012674">
    <property type="entry name" value="Calycin"/>
</dbReference>
<gene>
    <name evidence="2" type="ORF">Ocin01_15635</name>
</gene>
<dbReference type="EMBL" id="LJIJ01001690">
    <property type="protein sequence ID" value="ODM91050.1"/>
    <property type="molecule type" value="Genomic_DNA"/>
</dbReference>
<protein>
    <submittedName>
        <fullName evidence="2">Uncharacterized protein</fullName>
    </submittedName>
</protein>
<feature type="transmembrane region" description="Helical" evidence="1">
    <location>
        <begin position="6"/>
        <end position="25"/>
    </location>
</feature>
<organism evidence="2 3">
    <name type="scientific">Orchesella cincta</name>
    <name type="common">Springtail</name>
    <name type="synonym">Podura cincta</name>
    <dbReference type="NCBI Taxonomy" id="48709"/>
    <lineage>
        <taxon>Eukaryota</taxon>
        <taxon>Metazoa</taxon>
        <taxon>Ecdysozoa</taxon>
        <taxon>Arthropoda</taxon>
        <taxon>Hexapoda</taxon>
        <taxon>Collembola</taxon>
        <taxon>Entomobryomorpha</taxon>
        <taxon>Entomobryoidea</taxon>
        <taxon>Orchesellidae</taxon>
        <taxon>Orchesellinae</taxon>
        <taxon>Orchesella</taxon>
    </lineage>
</organism>
<sequence length="217" mass="24712">MGSTGTVSIGTVWSLVITITLILTVEALHSLKDVQEGPCEGIQYKSQEDINMKWLASVQLPYVLAGSKYHMYRFVKYHHKVPLKEVSEYKFYYESCFRSYANVSAGHARIHGFNGELTAPYLLKPTSEKGVLEFVPTEIDNEVARHYLTLTDNKTYALFANCWLGPDQRSWVLVSTEESLSQGTLQMIEDHLVSLGFERQQFIFFNHCACEHFEAVA</sequence>
<dbReference type="Proteomes" id="UP000094527">
    <property type="component" value="Unassembled WGS sequence"/>
</dbReference>
<keyword evidence="1" id="KW-0812">Transmembrane</keyword>
<keyword evidence="1" id="KW-1133">Transmembrane helix</keyword>
<evidence type="ECO:0000313" key="2">
    <source>
        <dbReference type="EMBL" id="ODM91050.1"/>
    </source>
</evidence>
<reference evidence="2 3" key="1">
    <citation type="journal article" date="2016" name="Genome Biol. Evol.">
        <title>Gene Family Evolution Reflects Adaptation to Soil Environmental Stressors in the Genome of the Collembolan Orchesella cincta.</title>
        <authorList>
            <person name="Faddeeva-Vakhrusheva A."/>
            <person name="Derks M.F."/>
            <person name="Anvar S.Y."/>
            <person name="Agamennone V."/>
            <person name="Suring W."/>
            <person name="Smit S."/>
            <person name="van Straalen N.M."/>
            <person name="Roelofs D."/>
        </authorList>
    </citation>
    <scope>NUCLEOTIDE SEQUENCE [LARGE SCALE GENOMIC DNA]</scope>
    <source>
        <tissue evidence="2">Mixed pool</tissue>
    </source>
</reference>
<dbReference type="Gene3D" id="2.40.128.20">
    <property type="match status" value="1"/>
</dbReference>
<name>A0A1D2MDI5_ORCCI</name>
<keyword evidence="3" id="KW-1185">Reference proteome</keyword>
<proteinExistence type="predicted"/>
<dbReference type="AlphaFoldDB" id="A0A1D2MDI5"/>
<comment type="caution">
    <text evidence="2">The sequence shown here is derived from an EMBL/GenBank/DDBJ whole genome shotgun (WGS) entry which is preliminary data.</text>
</comment>
<accession>A0A1D2MDI5</accession>
<keyword evidence="1" id="KW-0472">Membrane</keyword>
<dbReference type="SUPFAM" id="SSF50814">
    <property type="entry name" value="Lipocalins"/>
    <property type="match status" value="1"/>
</dbReference>
<evidence type="ECO:0000256" key="1">
    <source>
        <dbReference type="SAM" id="Phobius"/>
    </source>
</evidence>
<evidence type="ECO:0000313" key="3">
    <source>
        <dbReference type="Proteomes" id="UP000094527"/>
    </source>
</evidence>